<keyword evidence="3 8" id="KW-0223">Dioxygenase</keyword>
<evidence type="ECO:0000256" key="5">
    <source>
        <dbReference type="ARBA" id="ARBA00023004"/>
    </source>
</evidence>
<dbReference type="SUPFAM" id="SSF51197">
    <property type="entry name" value="Clavaminate synthase-like"/>
    <property type="match status" value="1"/>
</dbReference>
<evidence type="ECO:0000313" key="9">
    <source>
        <dbReference type="Proteomes" id="UP000565711"/>
    </source>
</evidence>
<name>A0A846Y443_9NOCA</name>
<protein>
    <submittedName>
        <fullName evidence="8">Taurine dioxygenase</fullName>
    </submittedName>
</protein>
<dbReference type="EMBL" id="JAAXOP010000027">
    <property type="protein sequence ID" value="NKY54286.1"/>
    <property type="molecule type" value="Genomic_DNA"/>
</dbReference>
<keyword evidence="4" id="KW-0560">Oxidoreductase</keyword>
<dbReference type="RefSeq" id="WP_067879973.1">
    <property type="nucleotide sequence ID" value="NZ_JAAXOP010000027.1"/>
</dbReference>
<dbReference type="GO" id="GO:0046872">
    <property type="term" value="F:metal ion binding"/>
    <property type="evidence" value="ECO:0007669"/>
    <property type="project" value="UniProtKB-KW"/>
</dbReference>
<reference evidence="8 9" key="1">
    <citation type="submission" date="2020-04" db="EMBL/GenBank/DDBJ databases">
        <title>MicrobeNet Type strains.</title>
        <authorList>
            <person name="Nicholson A.C."/>
        </authorList>
    </citation>
    <scope>NUCLEOTIDE SEQUENCE [LARGE SCALE GENOMIC DNA]</scope>
    <source>
        <strain evidence="8 9">JCM 12354</strain>
    </source>
</reference>
<keyword evidence="5" id="KW-0408">Iron</keyword>
<dbReference type="Pfam" id="PF02668">
    <property type="entry name" value="TauD"/>
    <property type="match status" value="1"/>
</dbReference>
<evidence type="ECO:0000256" key="6">
    <source>
        <dbReference type="SAM" id="MobiDB-lite"/>
    </source>
</evidence>
<evidence type="ECO:0000256" key="3">
    <source>
        <dbReference type="ARBA" id="ARBA00022964"/>
    </source>
</evidence>
<accession>A0A846Y443</accession>
<keyword evidence="2" id="KW-0479">Metal-binding</keyword>
<dbReference type="GO" id="GO:0016706">
    <property type="term" value="F:2-oxoglutarate-dependent dioxygenase activity"/>
    <property type="evidence" value="ECO:0007669"/>
    <property type="project" value="TreeGrafter"/>
</dbReference>
<comment type="caution">
    <text evidence="8">The sequence shown here is derived from an EMBL/GenBank/DDBJ whole genome shotgun (WGS) entry which is preliminary data.</text>
</comment>
<dbReference type="Proteomes" id="UP000565711">
    <property type="component" value="Unassembled WGS sequence"/>
</dbReference>
<dbReference type="PANTHER" id="PTHR30468:SF1">
    <property type="entry name" value="ALPHA-KETOGLUTARATE-DEPENDENT SULFONATE DIOXYGENASE"/>
    <property type="match status" value="1"/>
</dbReference>
<dbReference type="InterPro" id="IPR042098">
    <property type="entry name" value="TauD-like_sf"/>
</dbReference>
<dbReference type="InterPro" id="IPR051323">
    <property type="entry name" value="AtsK-like"/>
</dbReference>
<keyword evidence="9" id="KW-1185">Reference proteome</keyword>
<evidence type="ECO:0000256" key="1">
    <source>
        <dbReference type="ARBA" id="ARBA00005896"/>
    </source>
</evidence>
<evidence type="ECO:0000313" key="8">
    <source>
        <dbReference type="EMBL" id="NKY54286.1"/>
    </source>
</evidence>
<dbReference type="GO" id="GO:0005737">
    <property type="term" value="C:cytoplasm"/>
    <property type="evidence" value="ECO:0007669"/>
    <property type="project" value="TreeGrafter"/>
</dbReference>
<evidence type="ECO:0000259" key="7">
    <source>
        <dbReference type="Pfam" id="PF02668"/>
    </source>
</evidence>
<feature type="domain" description="TauD/TfdA-like" evidence="7">
    <location>
        <begin position="5"/>
        <end position="271"/>
    </location>
</feature>
<proteinExistence type="inferred from homology"/>
<dbReference type="InterPro" id="IPR003819">
    <property type="entry name" value="TauD/TfdA-like"/>
</dbReference>
<dbReference type="AlphaFoldDB" id="A0A846Y443"/>
<gene>
    <name evidence="8" type="ORF">HGA08_29285</name>
</gene>
<organism evidence="8 9">
    <name type="scientific">Nocardia vermiculata</name>
    <dbReference type="NCBI Taxonomy" id="257274"/>
    <lineage>
        <taxon>Bacteria</taxon>
        <taxon>Bacillati</taxon>
        <taxon>Actinomycetota</taxon>
        <taxon>Actinomycetes</taxon>
        <taxon>Mycobacteriales</taxon>
        <taxon>Nocardiaceae</taxon>
        <taxon>Nocardia</taxon>
    </lineage>
</organism>
<dbReference type="PANTHER" id="PTHR30468">
    <property type="entry name" value="ALPHA-KETOGLUTARATE-DEPENDENT SULFONATE DIOXYGENASE"/>
    <property type="match status" value="1"/>
</dbReference>
<evidence type="ECO:0000256" key="4">
    <source>
        <dbReference type="ARBA" id="ARBA00023002"/>
    </source>
</evidence>
<dbReference type="Gene3D" id="3.60.130.10">
    <property type="entry name" value="Clavaminate synthase-like"/>
    <property type="match status" value="1"/>
</dbReference>
<sequence length="301" mass="33410">MAIEVLPVTNTIGAEVRGVDLRTCSDEEFETVRRALHMHQVIFLRGAALSPDDHLAVARRFGTPSIFPISRLRGATEPSLQVISDGPDSPPTAEMWHTDLTWIATPPRYALLCGEVIPAAGGDTLWASMTAAYEALSPTMQEILAGLEVEHTTDSFVDSILGRGGHSSEAQDLADQLKMAYPRVVVHPLVRTHPENGRRILFIGGPSRDRIKGLRRVESDALLGFLAHHVADERFQCRWRWSAGDLAIWDERSTMHRAAADHFPQHRTVRRIEIDGDRPYFDPDAHPTAAVPEPDRSRLSA</sequence>
<feature type="region of interest" description="Disordered" evidence="6">
    <location>
        <begin position="279"/>
        <end position="301"/>
    </location>
</feature>
<evidence type="ECO:0000256" key="2">
    <source>
        <dbReference type="ARBA" id="ARBA00022723"/>
    </source>
</evidence>
<comment type="similarity">
    <text evidence="1">Belongs to the TfdA dioxygenase family.</text>
</comment>